<sequence length="158" mass="16982">MTVKNCAIDATVTIKGVSLDDETFDKSYIVINGIYDLSSEECNVRLGVQNLERIAEDLGDNETTWTGQKIVCIGTQTYPGLGTRGLLWRGVKPGQKEPARAPVAAVDVDGIINKILANKPDMTRNAVMKLIEEEKAKAGGLLTDEAAVHLVASNLGVK</sequence>
<gene>
    <name evidence="1" type="ORF">S03H2_45583</name>
</gene>
<proteinExistence type="predicted"/>
<dbReference type="AlphaFoldDB" id="X1J1B4"/>
<dbReference type="EMBL" id="BARU01028570">
    <property type="protein sequence ID" value="GAH72154.1"/>
    <property type="molecule type" value="Genomic_DNA"/>
</dbReference>
<organism evidence="1">
    <name type="scientific">marine sediment metagenome</name>
    <dbReference type="NCBI Taxonomy" id="412755"/>
    <lineage>
        <taxon>unclassified sequences</taxon>
        <taxon>metagenomes</taxon>
        <taxon>ecological metagenomes</taxon>
    </lineage>
</organism>
<comment type="caution">
    <text evidence="1">The sequence shown here is derived from an EMBL/GenBank/DDBJ whole genome shotgun (WGS) entry which is preliminary data.</text>
</comment>
<reference evidence="1" key="1">
    <citation type="journal article" date="2014" name="Front. Microbiol.">
        <title>High frequency of phylogenetically diverse reductive dehalogenase-homologous genes in deep subseafloor sedimentary metagenomes.</title>
        <authorList>
            <person name="Kawai M."/>
            <person name="Futagami T."/>
            <person name="Toyoda A."/>
            <person name="Takaki Y."/>
            <person name="Nishi S."/>
            <person name="Hori S."/>
            <person name="Arai W."/>
            <person name="Tsubouchi T."/>
            <person name="Morono Y."/>
            <person name="Uchiyama I."/>
            <person name="Ito T."/>
            <person name="Fujiyama A."/>
            <person name="Inagaki F."/>
            <person name="Takami H."/>
        </authorList>
    </citation>
    <scope>NUCLEOTIDE SEQUENCE</scope>
    <source>
        <strain evidence="1">Expedition CK06-06</strain>
    </source>
</reference>
<protein>
    <submittedName>
        <fullName evidence="1">Uncharacterized protein</fullName>
    </submittedName>
</protein>
<name>X1J1B4_9ZZZZ</name>
<accession>X1J1B4</accession>
<evidence type="ECO:0000313" key="1">
    <source>
        <dbReference type="EMBL" id="GAH72154.1"/>
    </source>
</evidence>